<dbReference type="InterPro" id="IPR004813">
    <property type="entry name" value="OPT"/>
</dbReference>
<feature type="transmembrane region" description="Helical" evidence="7">
    <location>
        <begin position="473"/>
        <end position="494"/>
    </location>
</feature>
<dbReference type="InterPro" id="IPR004814">
    <property type="entry name" value="Oligopep_transpt"/>
</dbReference>
<keyword evidence="4 7" id="KW-1133">Transmembrane helix</keyword>
<feature type="region of interest" description="Disordered" evidence="6">
    <location>
        <begin position="1"/>
        <end position="23"/>
    </location>
</feature>
<organism evidence="8 9">
    <name type="scientific">Marinihelvus fidelis</name>
    <dbReference type="NCBI Taxonomy" id="2613842"/>
    <lineage>
        <taxon>Bacteria</taxon>
        <taxon>Pseudomonadati</taxon>
        <taxon>Pseudomonadota</taxon>
        <taxon>Gammaproteobacteria</taxon>
        <taxon>Chromatiales</taxon>
        <taxon>Wenzhouxiangellaceae</taxon>
        <taxon>Marinihelvus</taxon>
    </lineage>
</organism>
<feature type="transmembrane region" description="Helical" evidence="7">
    <location>
        <begin position="590"/>
        <end position="611"/>
    </location>
</feature>
<evidence type="ECO:0000256" key="2">
    <source>
        <dbReference type="ARBA" id="ARBA00022448"/>
    </source>
</evidence>
<evidence type="ECO:0000313" key="8">
    <source>
        <dbReference type="EMBL" id="KAA9133351.1"/>
    </source>
</evidence>
<dbReference type="AlphaFoldDB" id="A0A5N0TFF5"/>
<dbReference type="PANTHER" id="PTHR31645">
    <property type="entry name" value="OLIGOPEPTIDE TRANSPORTER YGL114W-RELATED"/>
    <property type="match status" value="1"/>
</dbReference>
<protein>
    <submittedName>
        <fullName evidence="8">Oligopeptide transporter, OPT family</fullName>
    </submittedName>
</protein>
<feature type="transmembrane region" description="Helical" evidence="7">
    <location>
        <begin position="240"/>
        <end position="263"/>
    </location>
</feature>
<dbReference type="Proteomes" id="UP000325372">
    <property type="component" value="Unassembled WGS sequence"/>
</dbReference>
<feature type="transmembrane region" description="Helical" evidence="7">
    <location>
        <begin position="631"/>
        <end position="649"/>
    </location>
</feature>
<feature type="transmembrane region" description="Helical" evidence="7">
    <location>
        <begin position="63"/>
        <end position="82"/>
    </location>
</feature>
<keyword evidence="2" id="KW-0813">Transport</keyword>
<evidence type="ECO:0000256" key="5">
    <source>
        <dbReference type="ARBA" id="ARBA00023136"/>
    </source>
</evidence>
<dbReference type="InterPro" id="IPR045035">
    <property type="entry name" value="YSL-like"/>
</dbReference>
<keyword evidence="5 7" id="KW-0472">Membrane</keyword>
<evidence type="ECO:0000256" key="6">
    <source>
        <dbReference type="SAM" id="MobiDB-lite"/>
    </source>
</evidence>
<evidence type="ECO:0000256" key="7">
    <source>
        <dbReference type="SAM" id="Phobius"/>
    </source>
</evidence>
<dbReference type="GO" id="GO:0016020">
    <property type="term" value="C:membrane"/>
    <property type="evidence" value="ECO:0007669"/>
    <property type="project" value="UniProtKB-SubCell"/>
</dbReference>
<dbReference type="GO" id="GO:0035673">
    <property type="term" value="F:oligopeptide transmembrane transporter activity"/>
    <property type="evidence" value="ECO:0007669"/>
    <property type="project" value="InterPro"/>
</dbReference>
<accession>A0A5N0TFF5</accession>
<gene>
    <name evidence="8" type="ORF">F3N42_03090</name>
</gene>
<name>A0A5N0TFF5_9GAMM</name>
<feature type="transmembrane region" description="Helical" evidence="7">
    <location>
        <begin position="103"/>
        <end position="121"/>
    </location>
</feature>
<evidence type="ECO:0000256" key="4">
    <source>
        <dbReference type="ARBA" id="ARBA00022989"/>
    </source>
</evidence>
<reference evidence="8 9" key="1">
    <citation type="submission" date="2019-09" db="EMBL/GenBank/DDBJ databases">
        <title>Wenzhouxiangella sp. Genome sequencing and assembly.</title>
        <authorList>
            <person name="Zhang R."/>
        </authorList>
    </citation>
    <scope>NUCLEOTIDE SEQUENCE [LARGE SCALE GENOMIC DNA]</scope>
    <source>
        <strain evidence="8 9">W260</strain>
    </source>
</reference>
<dbReference type="NCBIfam" id="TIGR00733">
    <property type="entry name" value="OPT family oligopeptide transporter"/>
    <property type="match status" value="1"/>
</dbReference>
<comment type="caution">
    <text evidence="8">The sequence shown here is derived from an EMBL/GenBank/DDBJ whole genome shotgun (WGS) entry which is preliminary data.</text>
</comment>
<dbReference type="EMBL" id="VYXP01000002">
    <property type="protein sequence ID" value="KAA9133351.1"/>
    <property type="molecule type" value="Genomic_DNA"/>
</dbReference>
<feature type="transmembrane region" description="Helical" evidence="7">
    <location>
        <begin position="39"/>
        <end position="57"/>
    </location>
</feature>
<feature type="compositionally biased region" description="Basic and acidic residues" evidence="6">
    <location>
        <begin position="1"/>
        <end position="20"/>
    </location>
</feature>
<feature type="transmembrane region" description="Helical" evidence="7">
    <location>
        <begin position="410"/>
        <end position="429"/>
    </location>
</feature>
<evidence type="ECO:0000256" key="1">
    <source>
        <dbReference type="ARBA" id="ARBA00004141"/>
    </source>
</evidence>
<feature type="transmembrane region" description="Helical" evidence="7">
    <location>
        <begin position="377"/>
        <end position="398"/>
    </location>
</feature>
<feature type="transmembrane region" description="Helical" evidence="7">
    <location>
        <begin position="289"/>
        <end position="310"/>
    </location>
</feature>
<proteinExistence type="predicted"/>
<dbReference type="Pfam" id="PF03169">
    <property type="entry name" value="OPT"/>
    <property type="match status" value="1"/>
</dbReference>
<sequence length="654" mass="68381">MAQEPRKLPESAHRELREGETYTPYVPANQSPGEFTIKALLFGILFGVLFGAANAYLGLRAGLTISTSIPVAVMTVAAFQALRRFGGQASILEANLSQTVGSASSSVASGVIFTLPALFLWGLSPSLLQMTLLAMAGGLLGILFMIPLRRFLIQREHGRLPYPEGTACAHVLVANESGGHHARNVFIGLGAGAAWKALTSWLKVLPAEAHLKLPFLKKGELGMDLSPALFGVGYILGPRIATVMVGGGLLSSLVLIPGIAIWGEGRPPMYPELVMTISEMSASQIWTRYVRYIGAGAVAAAGIITLVRSLPVMIESFRIGAGELRNRVGDEDGAEDLPRTARELPLKAVGIGVVLIGAVLAFVPAPFGALDSGLERGVAAICVIVFAFFFVTVASRIVGLVGVTSNPTSGMTIAALLGTSGIFLLMGWTDMTGKAAALTVGCVVAIAASIAGDTSQDLKTGYLLGATPRNQQIGELVGVLTSATFVCLSVLLLAETFGFGSEELPAPQATLMKLVIDGVLEQNLPWGLVAIGAGIAIIAELCRIPSLPFAVGVYLPVSTMTPIFLGGMLKLWLEKKAASEEEAAGRRDRGVLLGSGFVGGEGLLGVAIAGVAFWQGARPAGIGTGWLGPDWLVNLAGFIFFMVFAAWFVKRARG</sequence>
<keyword evidence="3 7" id="KW-0812">Transmembrane</keyword>
<feature type="transmembrane region" description="Helical" evidence="7">
    <location>
        <begin position="127"/>
        <end position="146"/>
    </location>
</feature>
<feature type="transmembrane region" description="Helical" evidence="7">
    <location>
        <begin position="435"/>
        <end position="452"/>
    </location>
</feature>
<feature type="transmembrane region" description="Helical" evidence="7">
    <location>
        <begin position="344"/>
        <end position="365"/>
    </location>
</feature>
<dbReference type="PANTHER" id="PTHR31645:SF0">
    <property type="entry name" value="OLIGOPEPTIDE TRANSPORTER YGL114W-RELATED"/>
    <property type="match status" value="1"/>
</dbReference>
<feature type="transmembrane region" description="Helical" evidence="7">
    <location>
        <begin position="549"/>
        <end position="569"/>
    </location>
</feature>
<keyword evidence="9" id="KW-1185">Reference proteome</keyword>
<evidence type="ECO:0000256" key="3">
    <source>
        <dbReference type="ARBA" id="ARBA00022692"/>
    </source>
</evidence>
<evidence type="ECO:0000313" key="9">
    <source>
        <dbReference type="Proteomes" id="UP000325372"/>
    </source>
</evidence>
<dbReference type="RefSeq" id="WP_150862910.1">
    <property type="nucleotide sequence ID" value="NZ_VYXP01000002.1"/>
</dbReference>
<comment type="subcellular location">
    <subcellularLocation>
        <location evidence="1">Membrane</location>
        <topology evidence="1">Multi-pass membrane protein</topology>
    </subcellularLocation>
</comment>